<accession>A0A545T642</accession>
<evidence type="ECO:0000256" key="2">
    <source>
        <dbReference type="RuleBase" id="RU000363"/>
    </source>
</evidence>
<reference evidence="4 5" key="1">
    <citation type="submission" date="2019-06" db="EMBL/GenBank/DDBJ databases">
        <title>Whole genome sequence for Cellvibrionaceae sp. R142.</title>
        <authorList>
            <person name="Wang G."/>
        </authorList>
    </citation>
    <scope>NUCLEOTIDE SEQUENCE [LARGE SCALE GENOMIC DNA]</scope>
    <source>
        <strain evidence="4 5">R142</strain>
    </source>
</reference>
<dbReference type="GO" id="GO:0016616">
    <property type="term" value="F:oxidoreductase activity, acting on the CH-OH group of donors, NAD or NADP as acceptor"/>
    <property type="evidence" value="ECO:0007669"/>
    <property type="project" value="TreeGrafter"/>
</dbReference>
<dbReference type="Proteomes" id="UP000319732">
    <property type="component" value="Unassembled WGS sequence"/>
</dbReference>
<dbReference type="InterPro" id="IPR002347">
    <property type="entry name" value="SDR_fam"/>
</dbReference>
<dbReference type="SUPFAM" id="SSF51735">
    <property type="entry name" value="NAD(P)-binding Rossmann-fold domains"/>
    <property type="match status" value="1"/>
</dbReference>
<dbReference type="PANTHER" id="PTHR45458">
    <property type="entry name" value="SHORT-CHAIN DEHYDROGENASE/REDUCTASE SDR"/>
    <property type="match status" value="1"/>
</dbReference>
<protein>
    <submittedName>
        <fullName evidence="4">SDR family oxidoreductase</fullName>
    </submittedName>
</protein>
<dbReference type="InterPro" id="IPR036291">
    <property type="entry name" value="NAD(P)-bd_dom_sf"/>
</dbReference>
<dbReference type="EMBL" id="VHSG01000019">
    <property type="protein sequence ID" value="TQV72696.1"/>
    <property type="molecule type" value="Genomic_DNA"/>
</dbReference>
<dbReference type="PRINTS" id="PR00080">
    <property type="entry name" value="SDRFAMILY"/>
</dbReference>
<evidence type="ECO:0000313" key="4">
    <source>
        <dbReference type="EMBL" id="TQV72696.1"/>
    </source>
</evidence>
<dbReference type="CDD" id="cd05325">
    <property type="entry name" value="carb_red_sniffer_like_SDR_c"/>
    <property type="match status" value="1"/>
</dbReference>
<feature type="domain" description="Ketoreductase" evidence="3">
    <location>
        <begin position="3"/>
        <end position="179"/>
    </location>
</feature>
<evidence type="ECO:0000313" key="5">
    <source>
        <dbReference type="Proteomes" id="UP000319732"/>
    </source>
</evidence>
<dbReference type="InterPro" id="IPR052184">
    <property type="entry name" value="SDR_enzymes"/>
</dbReference>
<dbReference type="AlphaFoldDB" id="A0A545T642"/>
<dbReference type="SMART" id="SM00822">
    <property type="entry name" value="PKS_KR"/>
    <property type="match status" value="1"/>
</dbReference>
<sequence length="221" mass="23230">MSQSVLITGANRGIGLALAHVYQARGWTVIATCRSASPELDQLGAQVIADIDVAEPAAVARLQEALDGRHLDVLINNAGILSGESLDSMDYAAIERQFQINALAPLRVVETLLPNLQAGSKVALVTSRMGSIADNGSGGYYGYRMSKAALNAAGVSLARDLQPRGIAVALLHPGMVKTAMTGGHGDVTPQQAAEGLVHRIDELNVDNSGTFWHAKGEVLPW</sequence>
<dbReference type="PANTHER" id="PTHR45458:SF1">
    <property type="entry name" value="SHORT CHAIN DEHYDROGENASE"/>
    <property type="match status" value="1"/>
</dbReference>
<dbReference type="Pfam" id="PF00106">
    <property type="entry name" value="adh_short"/>
    <property type="match status" value="1"/>
</dbReference>
<dbReference type="PRINTS" id="PR00081">
    <property type="entry name" value="GDHRDH"/>
</dbReference>
<comment type="caution">
    <text evidence="4">The sequence shown here is derived from an EMBL/GenBank/DDBJ whole genome shotgun (WGS) entry which is preliminary data.</text>
</comment>
<evidence type="ECO:0000256" key="1">
    <source>
        <dbReference type="ARBA" id="ARBA00006484"/>
    </source>
</evidence>
<gene>
    <name evidence="4" type="ORF">FKG94_18585</name>
</gene>
<name>A0A545T642_9GAMM</name>
<dbReference type="RefSeq" id="WP_142928426.1">
    <property type="nucleotide sequence ID" value="NZ_ML660098.1"/>
</dbReference>
<organism evidence="4 5">
    <name type="scientific">Exilibacterium tricleocarpae</name>
    <dbReference type="NCBI Taxonomy" id="2591008"/>
    <lineage>
        <taxon>Bacteria</taxon>
        <taxon>Pseudomonadati</taxon>
        <taxon>Pseudomonadota</taxon>
        <taxon>Gammaproteobacteria</taxon>
        <taxon>Cellvibrionales</taxon>
        <taxon>Cellvibrionaceae</taxon>
        <taxon>Exilibacterium</taxon>
    </lineage>
</organism>
<dbReference type="InterPro" id="IPR057326">
    <property type="entry name" value="KR_dom"/>
</dbReference>
<comment type="similarity">
    <text evidence="1 2">Belongs to the short-chain dehydrogenases/reductases (SDR) family.</text>
</comment>
<keyword evidence="5" id="KW-1185">Reference proteome</keyword>
<dbReference type="Gene3D" id="3.40.50.720">
    <property type="entry name" value="NAD(P)-binding Rossmann-like Domain"/>
    <property type="match status" value="1"/>
</dbReference>
<dbReference type="OrthoDB" id="5786478at2"/>
<evidence type="ECO:0000259" key="3">
    <source>
        <dbReference type="SMART" id="SM00822"/>
    </source>
</evidence>
<proteinExistence type="inferred from homology"/>